<proteinExistence type="inferred from homology"/>
<organism evidence="8 9">
    <name type="scientific">Desmophyllum pertusum</name>
    <dbReference type="NCBI Taxonomy" id="174260"/>
    <lineage>
        <taxon>Eukaryota</taxon>
        <taxon>Metazoa</taxon>
        <taxon>Cnidaria</taxon>
        <taxon>Anthozoa</taxon>
        <taxon>Hexacorallia</taxon>
        <taxon>Scleractinia</taxon>
        <taxon>Caryophylliina</taxon>
        <taxon>Caryophylliidae</taxon>
        <taxon>Desmophyllum</taxon>
    </lineage>
</organism>
<dbReference type="PROSITE" id="PS00455">
    <property type="entry name" value="AMP_BINDING"/>
    <property type="match status" value="1"/>
</dbReference>
<name>A0A9W9Z729_9CNID</name>
<evidence type="ECO:0000256" key="2">
    <source>
        <dbReference type="ARBA" id="ARBA00022598"/>
    </source>
</evidence>
<dbReference type="EC" id="6.2.1.2" evidence="5"/>
<evidence type="ECO:0000256" key="6">
    <source>
        <dbReference type="ARBA" id="ARBA00048477"/>
    </source>
</evidence>
<dbReference type="AlphaFoldDB" id="A0A9W9Z729"/>
<reference evidence="8" key="1">
    <citation type="submission" date="2023-01" db="EMBL/GenBank/DDBJ databases">
        <title>Genome assembly of the deep-sea coral Lophelia pertusa.</title>
        <authorList>
            <person name="Herrera S."/>
            <person name="Cordes E."/>
        </authorList>
    </citation>
    <scope>NUCLEOTIDE SEQUENCE</scope>
    <source>
        <strain evidence="8">USNM1676648</strain>
        <tissue evidence="8">Polyp</tissue>
    </source>
</reference>
<dbReference type="InterPro" id="IPR051087">
    <property type="entry name" value="Mitochondrial_ACSM"/>
</dbReference>
<feature type="domain" description="AMP-dependent synthetase/ligase" evidence="7">
    <location>
        <begin position="8"/>
        <end position="198"/>
    </location>
</feature>
<keyword evidence="3" id="KW-0547">Nucleotide-binding</keyword>
<comment type="catalytic activity">
    <reaction evidence="6">
        <text>a medium-chain fatty acid + ATP + CoA = a medium-chain fatty acyl-CoA + AMP + diphosphate</text>
        <dbReference type="Rhea" id="RHEA:48340"/>
        <dbReference type="ChEBI" id="CHEBI:30616"/>
        <dbReference type="ChEBI" id="CHEBI:33019"/>
        <dbReference type="ChEBI" id="CHEBI:57287"/>
        <dbReference type="ChEBI" id="CHEBI:59558"/>
        <dbReference type="ChEBI" id="CHEBI:90546"/>
        <dbReference type="ChEBI" id="CHEBI:456215"/>
        <dbReference type="EC" id="6.2.1.2"/>
    </reaction>
    <physiologicalReaction direction="left-to-right" evidence="6">
        <dbReference type="Rhea" id="RHEA:48341"/>
    </physiologicalReaction>
</comment>
<evidence type="ECO:0000256" key="3">
    <source>
        <dbReference type="ARBA" id="ARBA00022741"/>
    </source>
</evidence>
<dbReference type="GO" id="GO:0006637">
    <property type="term" value="P:acyl-CoA metabolic process"/>
    <property type="evidence" value="ECO:0007669"/>
    <property type="project" value="TreeGrafter"/>
</dbReference>
<evidence type="ECO:0000259" key="7">
    <source>
        <dbReference type="Pfam" id="PF00501"/>
    </source>
</evidence>
<dbReference type="PANTHER" id="PTHR43605">
    <property type="entry name" value="ACYL-COENZYME A SYNTHETASE"/>
    <property type="match status" value="1"/>
</dbReference>
<dbReference type="GO" id="GO:0006633">
    <property type="term" value="P:fatty acid biosynthetic process"/>
    <property type="evidence" value="ECO:0007669"/>
    <property type="project" value="TreeGrafter"/>
</dbReference>
<keyword evidence="2 8" id="KW-0436">Ligase</keyword>
<dbReference type="InterPro" id="IPR020845">
    <property type="entry name" value="AMP-binding_CS"/>
</dbReference>
<dbReference type="InterPro" id="IPR000873">
    <property type="entry name" value="AMP-dep_synth/lig_dom"/>
</dbReference>
<dbReference type="GO" id="GO:0005759">
    <property type="term" value="C:mitochondrial matrix"/>
    <property type="evidence" value="ECO:0007669"/>
    <property type="project" value="TreeGrafter"/>
</dbReference>
<comment type="similarity">
    <text evidence="1">Belongs to the ATP-dependent AMP-binding enzyme family.</text>
</comment>
<dbReference type="SUPFAM" id="SSF56801">
    <property type="entry name" value="Acetyl-CoA synthetase-like"/>
    <property type="match status" value="1"/>
</dbReference>
<accession>A0A9W9Z729</accession>
<dbReference type="EMBL" id="MU826398">
    <property type="protein sequence ID" value="KAJ7376473.1"/>
    <property type="molecule type" value="Genomic_DNA"/>
</dbReference>
<keyword evidence="4" id="KW-0067">ATP-binding</keyword>
<dbReference type="OrthoDB" id="2962993at2759"/>
<dbReference type="InterPro" id="IPR042099">
    <property type="entry name" value="ANL_N_sf"/>
</dbReference>
<feature type="non-terminal residue" evidence="8">
    <location>
        <position position="1"/>
    </location>
</feature>
<dbReference type="GO" id="GO:0004321">
    <property type="term" value="F:fatty-acyl-CoA synthase activity"/>
    <property type="evidence" value="ECO:0007669"/>
    <property type="project" value="TreeGrafter"/>
</dbReference>
<evidence type="ECO:0000256" key="1">
    <source>
        <dbReference type="ARBA" id="ARBA00006432"/>
    </source>
</evidence>
<comment type="caution">
    <text evidence="8">The sequence shown here is derived from an EMBL/GenBank/DDBJ whole genome shotgun (WGS) entry which is preliminary data.</text>
</comment>
<dbReference type="GO" id="GO:0031956">
    <property type="term" value="F:medium-chain fatty acid-CoA ligase activity"/>
    <property type="evidence" value="ECO:0007669"/>
    <property type="project" value="UniProtKB-EC"/>
</dbReference>
<gene>
    <name evidence="8" type="primary">ACSM2B</name>
    <name evidence="8" type="ORF">OS493_034463</name>
</gene>
<keyword evidence="9" id="KW-1185">Reference proteome</keyword>
<dbReference type="Gene3D" id="3.40.50.12780">
    <property type="entry name" value="N-terminal domain of ligase-like"/>
    <property type="match status" value="1"/>
</dbReference>
<dbReference type="Proteomes" id="UP001163046">
    <property type="component" value="Unassembled WGS sequence"/>
</dbReference>
<dbReference type="GO" id="GO:0005524">
    <property type="term" value="F:ATP binding"/>
    <property type="evidence" value="ECO:0007669"/>
    <property type="project" value="UniProtKB-KW"/>
</dbReference>
<protein>
    <recommendedName>
        <fullName evidence="5">medium-chain acyl-CoA ligase</fullName>
        <ecNumber evidence="5">6.2.1.2</ecNumber>
    </recommendedName>
</protein>
<evidence type="ECO:0000313" key="9">
    <source>
        <dbReference type="Proteomes" id="UP001163046"/>
    </source>
</evidence>
<sequence length="224" mass="25060">PIKSLSSAPITIVFTSGTTGNSKMVEHSQASWGLSHRMDIRKTGAGVIQSDLVWLQSSTGWVILLARALRSWSVGAGVFFHYKDITPREALETLQKFPVTFALLLPSMYISAAKEDLKSFNFPTLSSCTTTGEPMNKLVMLKWKQETGIDLRCSYGQTETIIDDNNQEVSPGKLGRVVIVDDNDQEVHPGTLGRVVIRVKPYRPVGMFTCYVVRKYNCDWEKRI</sequence>
<dbReference type="Pfam" id="PF00501">
    <property type="entry name" value="AMP-binding"/>
    <property type="match status" value="1"/>
</dbReference>
<evidence type="ECO:0000313" key="8">
    <source>
        <dbReference type="EMBL" id="KAJ7376473.1"/>
    </source>
</evidence>
<dbReference type="PANTHER" id="PTHR43605:SF3">
    <property type="entry name" value="ACYL-COENZYME A SYNTHETASE ACSM2B, MITOCHONDRIAL"/>
    <property type="match status" value="1"/>
</dbReference>
<evidence type="ECO:0000256" key="5">
    <source>
        <dbReference type="ARBA" id="ARBA00039009"/>
    </source>
</evidence>
<evidence type="ECO:0000256" key="4">
    <source>
        <dbReference type="ARBA" id="ARBA00022840"/>
    </source>
</evidence>